<name>A0A6F9DQ51_9ASCI</name>
<dbReference type="PANTHER" id="PTHR16487:SF0">
    <property type="entry name" value="PROTEIN PHOSPHATASE 4 REGULATORY SUBUNIT 2-RELATED"/>
    <property type="match status" value="1"/>
</dbReference>
<organism evidence="3">
    <name type="scientific">Phallusia mammillata</name>
    <dbReference type="NCBI Taxonomy" id="59560"/>
    <lineage>
        <taxon>Eukaryota</taxon>
        <taxon>Metazoa</taxon>
        <taxon>Chordata</taxon>
        <taxon>Tunicata</taxon>
        <taxon>Ascidiacea</taxon>
        <taxon>Phlebobranchia</taxon>
        <taxon>Ascidiidae</taxon>
        <taxon>Phallusia</taxon>
    </lineage>
</organism>
<dbReference type="EMBL" id="LR789251">
    <property type="protein sequence ID" value="CAB3265113.1"/>
    <property type="molecule type" value="mRNA"/>
</dbReference>
<comment type="similarity">
    <text evidence="1">Belongs to the PPP4R2 family.</text>
</comment>
<proteinExistence type="evidence at transcript level"/>
<feature type="compositionally biased region" description="Basic and acidic residues" evidence="2">
    <location>
        <begin position="380"/>
        <end position="389"/>
    </location>
</feature>
<dbReference type="GO" id="GO:0005737">
    <property type="term" value="C:cytoplasm"/>
    <property type="evidence" value="ECO:0007669"/>
    <property type="project" value="TreeGrafter"/>
</dbReference>
<sequence>MKGKPDLPNIIVESPSMSATEIFGQAVEAFQTNTPDILPEQLELFLKHVAKTGDIVFSWEKVQQIFIHKLKLVLNEFYQSSPYKGSKVNPNLENDKFEDMRERVVQLAADFDCPPFTFQRLCELVTDPKRNYTKCEKFIRAMEKNLMVVSPWSYSSRRTSESSEQVNGGFDIRAINSTTGRPWSNLPPSPISTTAPTIPSIKVTDSDAVTPPTEDHVEAAETTAEEKKEINEDTSSKDVSDDKDQMEVEESKEHESPDTKKDETKTEAENNSGDVSSADNEKNKTEEINEKNQPLPGVGTLVEKHNVIKPPNTDENQTEDSTIPGKTESVPETADETPPGEQEPTSKTIETVLTARSPKRKLDDEESVPMEVGSPTKRPKHDDDVKAETDEQPAEAES</sequence>
<evidence type="ECO:0000313" key="3">
    <source>
        <dbReference type="EMBL" id="CAB3265113.1"/>
    </source>
</evidence>
<dbReference type="GO" id="GO:0005634">
    <property type="term" value="C:nucleus"/>
    <property type="evidence" value="ECO:0007669"/>
    <property type="project" value="TreeGrafter"/>
</dbReference>
<feature type="compositionally biased region" description="Basic and acidic residues" evidence="2">
    <location>
        <begin position="279"/>
        <end position="290"/>
    </location>
</feature>
<dbReference type="GO" id="GO:0019888">
    <property type="term" value="F:protein phosphatase regulator activity"/>
    <property type="evidence" value="ECO:0007669"/>
    <property type="project" value="InterPro"/>
</dbReference>
<feature type="compositionally biased region" description="Low complexity" evidence="2">
    <location>
        <begin position="191"/>
        <end position="201"/>
    </location>
</feature>
<feature type="region of interest" description="Disordered" evidence="2">
    <location>
        <begin position="174"/>
        <end position="398"/>
    </location>
</feature>
<dbReference type="AlphaFoldDB" id="A0A6F9DQ51"/>
<feature type="compositionally biased region" description="Basic and acidic residues" evidence="2">
    <location>
        <begin position="213"/>
        <end position="268"/>
    </location>
</feature>
<reference evidence="3" key="1">
    <citation type="submission" date="2020-04" db="EMBL/GenBank/DDBJ databases">
        <authorList>
            <person name="Neveu A P."/>
        </authorList>
    </citation>
    <scope>NUCLEOTIDE SEQUENCE</scope>
    <source>
        <tissue evidence="3">Whole embryo</tissue>
    </source>
</reference>
<accession>A0A6F9DQ51</accession>
<dbReference type="GO" id="GO:0030289">
    <property type="term" value="C:protein phosphatase 4 complex"/>
    <property type="evidence" value="ECO:0007669"/>
    <property type="project" value="InterPro"/>
</dbReference>
<dbReference type="Pfam" id="PF09184">
    <property type="entry name" value="PPP4R2"/>
    <property type="match status" value="1"/>
</dbReference>
<evidence type="ECO:0000256" key="2">
    <source>
        <dbReference type="SAM" id="MobiDB-lite"/>
    </source>
</evidence>
<feature type="compositionally biased region" description="Polar residues" evidence="2">
    <location>
        <begin position="269"/>
        <end position="278"/>
    </location>
</feature>
<dbReference type="InterPro" id="IPR015267">
    <property type="entry name" value="PPP4R2"/>
</dbReference>
<evidence type="ECO:0000256" key="1">
    <source>
        <dbReference type="ARBA" id="ARBA00009207"/>
    </source>
</evidence>
<dbReference type="PANTHER" id="PTHR16487">
    <property type="entry name" value="PPP4R2-RELATED PROTEIN"/>
    <property type="match status" value="1"/>
</dbReference>
<gene>
    <name evidence="3" type="primary">Ppp4r2</name>
</gene>
<protein>
    <submittedName>
        <fullName evidence="3">Serine/threonine-protein phosphatase 4 regulatory subunit 2-A</fullName>
    </submittedName>
</protein>